<dbReference type="EMBL" id="SRLO01019912">
    <property type="protein sequence ID" value="TNN23070.1"/>
    <property type="molecule type" value="Genomic_DNA"/>
</dbReference>
<keyword evidence="3" id="KW-1185">Reference proteome</keyword>
<dbReference type="Proteomes" id="UP000314294">
    <property type="component" value="Unassembled WGS sequence"/>
</dbReference>
<protein>
    <submittedName>
        <fullName evidence="2">Uncharacterized protein</fullName>
    </submittedName>
</protein>
<comment type="caution">
    <text evidence="2">The sequence shown here is derived from an EMBL/GenBank/DDBJ whole genome shotgun (WGS) entry which is preliminary data.</text>
</comment>
<organism evidence="2 3">
    <name type="scientific">Liparis tanakae</name>
    <name type="common">Tanaka's snailfish</name>
    <dbReference type="NCBI Taxonomy" id="230148"/>
    <lineage>
        <taxon>Eukaryota</taxon>
        <taxon>Metazoa</taxon>
        <taxon>Chordata</taxon>
        <taxon>Craniata</taxon>
        <taxon>Vertebrata</taxon>
        <taxon>Euteleostomi</taxon>
        <taxon>Actinopterygii</taxon>
        <taxon>Neopterygii</taxon>
        <taxon>Teleostei</taxon>
        <taxon>Neoteleostei</taxon>
        <taxon>Acanthomorphata</taxon>
        <taxon>Eupercaria</taxon>
        <taxon>Perciformes</taxon>
        <taxon>Cottioidei</taxon>
        <taxon>Cottales</taxon>
        <taxon>Liparidae</taxon>
        <taxon>Liparis</taxon>
    </lineage>
</organism>
<evidence type="ECO:0000313" key="3">
    <source>
        <dbReference type="Proteomes" id="UP000314294"/>
    </source>
</evidence>
<sequence>MLSALQGQESAAGEDDGGESEEGDDDGDDDGSQTGVLNKLTTVYVTVGKAGKPETSSEGPVQAVLRRIGSLQRQREQEPGKAKAKGAEGIAKPPRRKLGARASVWEEGGPPGGEVGICKPIRRKHAALNAADADAAAKRPPSLVLTSVPEAGSDPRSESGDPGTGKTEGTYLTVGPAVSLAEVLGADEEPCYENVIFTHS</sequence>
<dbReference type="AlphaFoldDB" id="A0A4Z2E3E7"/>
<reference evidence="2 3" key="1">
    <citation type="submission" date="2019-03" db="EMBL/GenBank/DDBJ databases">
        <title>First draft genome of Liparis tanakae, snailfish: a comprehensive survey of snailfish specific genes.</title>
        <authorList>
            <person name="Kim W."/>
            <person name="Song I."/>
            <person name="Jeong J.-H."/>
            <person name="Kim D."/>
            <person name="Kim S."/>
            <person name="Ryu S."/>
            <person name="Song J.Y."/>
            <person name="Lee S.K."/>
        </authorList>
    </citation>
    <scope>NUCLEOTIDE SEQUENCE [LARGE SCALE GENOMIC DNA]</scope>
    <source>
        <tissue evidence="2">Muscle</tissue>
    </source>
</reference>
<feature type="region of interest" description="Disordered" evidence="1">
    <location>
        <begin position="1"/>
        <end position="117"/>
    </location>
</feature>
<evidence type="ECO:0000313" key="2">
    <source>
        <dbReference type="EMBL" id="TNN23070.1"/>
    </source>
</evidence>
<feature type="region of interest" description="Disordered" evidence="1">
    <location>
        <begin position="132"/>
        <end position="171"/>
    </location>
</feature>
<gene>
    <name evidence="2" type="ORF">EYF80_066813</name>
</gene>
<dbReference type="OrthoDB" id="6130531at2759"/>
<evidence type="ECO:0000256" key="1">
    <source>
        <dbReference type="SAM" id="MobiDB-lite"/>
    </source>
</evidence>
<name>A0A4Z2E3E7_9TELE</name>
<accession>A0A4Z2E3E7</accession>
<feature type="compositionally biased region" description="Acidic residues" evidence="1">
    <location>
        <begin position="12"/>
        <end position="31"/>
    </location>
</feature>
<proteinExistence type="predicted"/>
<feature type="compositionally biased region" description="Polar residues" evidence="1">
    <location>
        <begin position="33"/>
        <end position="44"/>
    </location>
</feature>